<evidence type="ECO:0000256" key="6">
    <source>
        <dbReference type="RuleBase" id="RU363045"/>
    </source>
</evidence>
<dbReference type="InterPro" id="IPR036983">
    <property type="entry name" value="AIM24_sf"/>
</dbReference>
<dbReference type="GO" id="GO:0007007">
    <property type="term" value="P:inner mitochondrial membrane organization"/>
    <property type="evidence" value="ECO:0007669"/>
    <property type="project" value="TreeGrafter"/>
</dbReference>
<evidence type="ECO:0000256" key="2">
    <source>
        <dbReference type="ARBA" id="ARBA00009322"/>
    </source>
</evidence>
<protein>
    <recommendedName>
        <fullName evidence="3 6">Altered inheritance of mitochondria protein 24, mitochondrial</fullName>
    </recommendedName>
</protein>
<sequence length="408" mass="45996">MNTLRPLSFIRKIHIENTSYVSVTQSNPINTNSSTFSSLSSNREELQDLEKPTFTTLGQPPTLVQIQIPPSYPVYFLKKSLLSVYGTSLEHISLSNRWLDNPLTRILYGFHSFQYQKLETTAPATALINVDKFSTVSSISLDGTVDWAILPRNSIVGYTGTALRITTAQVPKFVKSDSKKWFSLSNNTDLKTGLHSIWKSGYSLTQGRGDVILKGRGLIFKVDLDKEEEILIKRDSILGISVNGDELSRCVSEHEGFNVFESKTSIDNANALESTKAESTQVVDVEETDKFKAQLKRLKVYWYSAKDYFHKAIDYLKQLIPTSSNQYVKITGPRTILLQSDISSSIFDSSFSSKDRPIEVLENKIFKAAIDQNRSEDYLSYVTVKNGQVTFQNTPDFQKTIDSMPKKT</sequence>
<dbReference type="OrthoDB" id="5295771at2759"/>
<dbReference type="Proteomes" id="UP000769528">
    <property type="component" value="Unassembled WGS sequence"/>
</dbReference>
<gene>
    <name evidence="7" type="ORF">WICMUC_004896</name>
</gene>
<dbReference type="InterPro" id="IPR002838">
    <property type="entry name" value="AIM24"/>
</dbReference>
<evidence type="ECO:0000256" key="1">
    <source>
        <dbReference type="ARBA" id="ARBA00004173"/>
    </source>
</evidence>
<comment type="caution">
    <text evidence="7">The sequence shown here is derived from an EMBL/GenBank/DDBJ whole genome shotgun (WGS) entry which is preliminary data.</text>
</comment>
<comment type="subcellular location">
    <subcellularLocation>
        <location evidence="1 6">Mitochondrion</location>
    </subcellularLocation>
</comment>
<reference evidence="7" key="1">
    <citation type="journal article" date="2021" name="Open Biol.">
        <title>Shared evolutionary footprints suggest mitochondrial oxidative damage underlies multiple complex I losses in fungi.</title>
        <authorList>
            <person name="Schikora-Tamarit M.A."/>
            <person name="Marcet-Houben M."/>
            <person name="Nosek J."/>
            <person name="Gabaldon T."/>
        </authorList>
    </citation>
    <scope>NUCLEOTIDE SEQUENCE</scope>
    <source>
        <strain evidence="7">CBS6341</strain>
    </source>
</reference>
<dbReference type="AlphaFoldDB" id="A0A9P8PEE5"/>
<dbReference type="EMBL" id="JAEUBF010001304">
    <property type="protein sequence ID" value="KAH3670327.1"/>
    <property type="molecule type" value="Genomic_DNA"/>
</dbReference>
<organism evidence="7 8">
    <name type="scientific">Wickerhamomyces mucosus</name>
    <dbReference type="NCBI Taxonomy" id="1378264"/>
    <lineage>
        <taxon>Eukaryota</taxon>
        <taxon>Fungi</taxon>
        <taxon>Dikarya</taxon>
        <taxon>Ascomycota</taxon>
        <taxon>Saccharomycotina</taxon>
        <taxon>Saccharomycetes</taxon>
        <taxon>Phaffomycetales</taxon>
        <taxon>Wickerhamomycetaceae</taxon>
        <taxon>Wickerhamomyces</taxon>
    </lineage>
</organism>
<comment type="similarity">
    <text evidence="2 6">Belongs to the AIM24 family.</text>
</comment>
<evidence type="ECO:0000256" key="3">
    <source>
        <dbReference type="ARBA" id="ARBA00013287"/>
    </source>
</evidence>
<keyword evidence="4" id="KW-0809">Transit peptide</keyword>
<name>A0A9P8PEE5_9ASCO</name>
<proteinExistence type="inferred from homology"/>
<evidence type="ECO:0000256" key="5">
    <source>
        <dbReference type="ARBA" id="ARBA00023128"/>
    </source>
</evidence>
<dbReference type="PANTHER" id="PTHR36959">
    <property type="entry name" value="ALTERED INHERITANCE OF MITOCHONDRIA PROTEIN 24, MITOCHONDRIAL"/>
    <property type="match status" value="1"/>
</dbReference>
<keyword evidence="5 6" id="KW-0496">Mitochondrion</keyword>
<dbReference type="Pfam" id="PF01987">
    <property type="entry name" value="AIM24"/>
    <property type="match status" value="1"/>
</dbReference>
<evidence type="ECO:0000313" key="7">
    <source>
        <dbReference type="EMBL" id="KAH3670327.1"/>
    </source>
</evidence>
<keyword evidence="8" id="KW-1185">Reference proteome</keyword>
<accession>A0A9P8PEE5</accession>
<reference evidence="7" key="2">
    <citation type="submission" date="2021-01" db="EMBL/GenBank/DDBJ databases">
        <authorList>
            <person name="Schikora-Tamarit M.A."/>
        </authorList>
    </citation>
    <scope>NUCLEOTIDE SEQUENCE</scope>
    <source>
        <strain evidence="7">CBS6341</strain>
    </source>
</reference>
<dbReference type="GO" id="GO:0005743">
    <property type="term" value="C:mitochondrial inner membrane"/>
    <property type="evidence" value="ECO:0007669"/>
    <property type="project" value="TreeGrafter"/>
</dbReference>
<evidence type="ECO:0000313" key="8">
    <source>
        <dbReference type="Proteomes" id="UP000769528"/>
    </source>
</evidence>
<dbReference type="PANTHER" id="PTHR36959:SF2">
    <property type="entry name" value="ALTERED INHERITANCE OF MITOCHONDRIA PROTEIN 24, MITOCHONDRIAL"/>
    <property type="match status" value="1"/>
</dbReference>
<evidence type="ECO:0000256" key="4">
    <source>
        <dbReference type="ARBA" id="ARBA00022946"/>
    </source>
</evidence>
<dbReference type="Gene3D" id="3.60.160.10">
    <property type="entry name" value="Mitochondrial biogenesis AIM24"/>
    <property type="match status" value="1"/>
</dbReference>